<evidence type="ECO:0000256" key="6">
    <source>
        <dbReference type="SAM" id="MobiDB-lite"/>
    </source>
</evidence>
<organism evidence="9 10">
    <name type="scientific">Virgisporangium aurantiacum</name>
    <dbReference type="NCBI Taxonomy" id="175570"/>
    <lineage>
        <taxon>Bacteria</taxon>
        <taxon>Bacillati</taxon>
        <taxon>Actinomycetota</taxon>
        <taxon>Actinomycetes</taxon>
        <taxon>Micromonosporales</taxon>
        <taxon>Micromonosporaceae</taxon>
        <taxon>Virgisporangium</taxon>
    </lineage>
</organism>
<dbReference type="PANTHER" id="PTHR21666:SF289">
    <property type="entry name" value="L-ALA--D-GLU ENDOPEPTIDASE"/>
    <property type="match status" value="1"/>
</dbReference>
<evidence type="ECO:0000313" key="9">
    <source>
        <dbReference type="EMBL" id="GIJ58911.1"/>
    </source>
</evidence>
<dbReference type="GO" id="GO:0006508">
    <property type="term" value="P:proteolysis"/>
    <property type="evidence" value="ECO:0007669"/>
    <property type="project" value="UniProtKB-KW"/>
</dbReference>
<accession>A0A8J3ZC33</accession>
<keyword evidence="2" id="KW-0645">Protease</keyword>
<dbReference type="SUPFAM" id="SSF53955">
    <property type="entry name" value="Lysozyme-like"/>
    <property type="match status" value="1"/>
</dbReference>
<dbReference type="AlphaFoldDB" id="A0A8J3ZC33"/>
<dbReference type="Gene3D" id="2.70.70.10">
    <property type="entry name" value="Glucose Permease (Domain IIA)"/>
    <property type="match status" value="1"/>
</dbReference>
<dbReference type="EMBL" id="BOPG01000043">
    <property type="protein sequence ID" value="GIJ58911.1"/>
    <property type="molecule type" value="Genomic_DNA"/>
</dbReference>
<evidence type="ECO:0000256" key="4">
    <source>
        <dbReference type="ARBA" id="ARBA00022801"/>
    </source>
</evidence>
<comment type="caution">
    <text evidence="9">The sequence shown here is derived from an EMBL/GenBank/DDBJ whole genome shotgun (WGS) entry which is preliminary data.</text>
</comment>
<evidence type="ECO:0000259" key="8">
    <source>
        <dbReference type="PROSITE" id="PS51935"/>
    </source>
</evidence>
<dbReference type="Pfam" id="PF01551">
    <property type="entry name" value="Peptidase_M23"/>
    <property type="match status" value="1"/>
</dbReference>
<dbReference type="InterPro" id="IPR023346">
    <property type="entry name" value="Lysozyme-like_dom_sf"/>
</dbReference>
<evidence type="ECO:0000256" key="3">
    <source>
        <dbReference type="ARBA" id="ARBA00022729"/>
    </source>
</evidence>
<dbReference type="Proteomes" id="UP000612585">
    <property type="component" value="Unassembled WGS sequence"/>
</dbReference>
<dbReference type="CDD" id="cd13399">
    <property type="entry name" value="Slt35-like"/>
    <property type="match status" value="1"/>
</dbReference>
<dbReference type="Pfam" id="PF13406">
    <property type="entry name" value="SLT_2"/>
    <property type="match status" value="1"/>
</dbReference>
<evidence type="ECO:0000256" key="1">
    <source>
        <dbReference type="ARBA" id="ARBA00007074"/>
    </source>
</evidence>
<dbReference type="Gene3D" id="1.10.530.10">
    <property type="match status" value="1"/>
</dbReference>
<feature type="transmembrane region" description="Helical" evidence="7">
    <location>
        <begin position="26"/>
        <end position="49"/>
    </location>
</feature>
<name>A0A8J3ZC33_9ACTN</name>
<keyword evidence="7" id="KW-0812">Transmembrane</keyword>
<dbReference type="InterPro" id="IPR016047">
    <property type="entry name" value="M23ase_b-sheet_dom"/>
</dbReference>
<feature type="region of interest" description="Disordered" evidence="6">
    <location>
        <begin position="84"/>
        <end position="105"/>
    </location>
</feature>
<gene>
    <name evidence="9" type="ORF">Vau01_064270</name>
</gene>
<dbReference type="CDD" id="cd12797">
    <property type="entry name" value="M23_peptidase"/>
    <property type="match status" value="1"/>
</dbReference>
<proteinExistence type="inferred from homology"/>
<dbReference type="InterPro" id="IPR038765">
    <property type="entry name" value="Papain-like_cys_pep_sf"/>
</dbReference>
<dbReference type="RefSeq" id="WP_204000362.1">
    <property type="nucleotide sequence ID" value="NZ_BOPG01000043.1"/>
</dbReference>
<dbReference type="PANTHER" id="PTHR21666">
    <property type="entry name" value="PEPTIDASE-RELATED"/>
    <property type="match status" value="1"/>
</dbReference>
<dbReference type="Gene3D" id="3.90.1720.10">
    <property type="entry name" value="endopeptidase domain like (from Nostoc punctiforme)"/>
    <property type="match status" value="1"/>
</dbReference>
<dbReference type="GO" id="GO:0008234">
    <property type="term" value="F:cysteine-type peptidase activity"/>
    <property type="evidence" value="ECO:0007669"/>
    <property type="project" value="UniProtKB-KW"/>
</dbReference>
<evidence type="ECO:0000313" key="10">
    <source>
        <dbReference type="Proteomes" id="UP000612585"/>
    </source>
</evidence>
<feature type="domain" description="NlpC/P60" evidence="8">
    <location>
        <begin position="253"/>
        <end position="394"/>
    </location>
</feature>
<dbReference type="InterPro" id="IPR031304">
    <property type="entry name" value="SLT_2"/>
</dbReference>
<dbReference type="SUPFAM" id="SSF51261">
    <property type="entry name" value="Duplicated hybrid motif"/>
    <property type="match status" value="1"/>
</dbReference>
<dbReference type="InterPro" id="IPR011055">
    <property type="entry name" value="Dup_hybrid_motif"/>
</dbReference>
<evidence type="ECO:0000256" key="2">
    <source>
        <dbReference type="ARBA" id="ARBA00022670"/>
    </source>
</evidence>
<dbReference type="Pfam" id="PF00877">
    <property type="entry name" value="NLPC_P60"/>
    <property type="match status" value="1"/>
</dbReference>
<keyword evidence="7" id="KW-0472">Membrane</keyword>
<feature type="compositionally biased region" description="Basic and acidic residues" evidence="6">
    <location>
        <begin position="84"/>
        <end position="96"/>
    </location>
</feature>
<dbReference type="InterPro" id="IPR000064">
    <property type="entry name" value="NLP_P60_dom"/>
</dbReference>
<evidence type="ECO:0000256" key="5">
    <source>
        <dbReference type="ARBA" id="ARBA00022807"/>
    </source>
</evidence>
<keyword evidence="4" id="KW-0378">Hydrolase</keyword>
<keyword evidence="10" id="KW-1185">Reference proteome</keyword>
<evidence type="ECO:0000256" key="7">
    <source>
        <dbReference type="SAM" id="Phobius"/>
    </source>
</evidence>
<keyword evidence="5" id="KW-0788">Thiol protease</keyword>
<sequence>MAARLLLGAAAARRRPDTGGSGSSPLLVLMVGATTAAMLVVLFVCMAPVAGVKPPVGQGGAGGNADGCTAAFNRANFFLARWDPDPAKRDQTRDESAVPGPVPETYNNRGQMVPYLRYMQTAQEQYGVPWYLLAAISWQETRHGADPDTWNRNQSSDHSYGPMQFIPATWKEYGVDGDGDGRISDESVGDQIHTTASMLKRTRVLEGLLGFNSAIGRYNPRDTYRNDILFWASKYDTNKALEDSGIVCDGSDSVLLQKVTGFALKQVGRPYVWGAEGPDAFDCSGLMYAAFQTVGITVARVAADQADDEQIQIVKRRPVTGPDGLMPGDMLFIDNGDHDPIRYSTRLQAHIGHVAMYIGGGEVVEAHSTGRGVIRSTYSPSRWATVMGVGRVKGILAAGGPDGTWARPVDNAVVTSNFGLRIHPVTKERKMHNGIDLGAGCGTPINAVADGVVIFASDNVGGYGQYIVIDHGQSFHTGYGHQQAMYVSAGQPVQRGQHIADVGDKGDATGHCHLHFNTLTGAVADPWAGNYVDPKPLLVKHGVSYWS</sequence>
<dbReference type="GO" id="GO:0004222">
    <property type="term" value="F:metalloendopeptidase activity"/>
    <property type="evidence" value="ECO:0007669"/>
    <property type="project" value="TreeGrafter"/>
</dbReference>
<dbReference type="PROSITE" id="PS51935">
    <property type="entry name" value="NLPC_P60"/>
    <property type="match status" value="1"/>
</dbReference>
<reference evidence="9" key="1">
    <citation type="submission" date="2021-01" db="EMBL/GenBank/DDBJ databases">
        <title>Whole genome shotgun sequence of Virgisporangium aurantiacum NBRC 16421.</title>
        <authorList>
            <person name="Komaki H."/>
            <person name="Tamura T."/>
        </authorList>
    </citation>
    <scope>NUCLEOTIDE SEQUENCE</scope>
    <source>
        <strain evidence="9">NBRC 16421</strain>
    </source>
</reference>
<dbReference type="InterPro" id="IPR050570">
    <property type="entry name" value="Cell_wall_metabolism_enzyme"/>
</dbReference>
<comment type="similarity">
    <text evidence="1">Belongs to the peptidase C40 family.</text>
</comment>
<keyword evidence="7" id="KW-1133">Transmembrane helix</keyword>
<dbReference type="SUPFAM" id="SSF54001">
    <property type="entry name" value="Cysteine proteinases"/>
    <property type="match status" value="1"/>
</dbReference>
<protein>
    <recommendedName>
        <fullName evidence="8">NlpC/P60 domain-containing protein</fullName>
    </recommendedName>
</protein>
<keyword evidence="3" id="KW-0732">Signal</keyword>